<accession>A0ABQ4EWP1</accession>
<proteinExistence type="predicted"/>
<organism evidence="1 2">
    <name type="scientific">Plantactinospora mayteni</name>
    <dbReference type="NCBI Taxonomy" id="566021"/>
    <lineage>
        <taxon>Bacteria</taxon>
        <taxon>Bacillati</taxon>
        <taxon>Actinomycetota</taxon>
        <taxon>Actinomycetes</taxon>
        <taxon>Micromonosporales</taxon>
        <taxon>Micromonosporaceae</taxon>
        <taxon>Plantactinospora</taxon>
    </lineage>
</organism>
<sequence length="153" mass="16492">MDGKPIEVRSGAGVVELLGNGFASVLYLRGKPARLAAYDCHGSVGQLAARSTWQTVRPEELDALRDWLADPGPRVNRRTGEVRGLRTEALEPFSRLLARGRYVVTATAPKWTETVVVDPGTSGLDAWYFPTQGDAIVGREAGTPHPTAGIPVR</sequence>
<protein>
    <submittedName>
        <fullName evidence="1">Uncharacterized protein</fullName>
    </submittedName>
</protein>
<evidence type="ECO:0000313" key="1">
    <source>
        <dbReference type="EMBL" id="GIG99061.1"/>
    </source>
</evidence>
<keyword evidence="2" id="KW-1185">Reference proteome</keyword>
<dbReference type="Proteomes" id="UP000621500">
    <property type="component" value="Unassembled WGS sequence"/>
</dbReference>
<evidence type="ECO:0000313" key="2">
    <source>
        <dbReference type="Proteomes" id="UP000621500"/>
    </source>
</evidence>
<comment type="caution">
    <text evidence="1">The sequence shown here is derived from an EMBL/GenBank/DDBJ whole genome shotgun (WGS) entry which is preliminary data.</text>
</comment>
<name>A0ABQ4EWP1_9ACTN</name>
<dbReference type="EMBL" id="BONX01000039">
    <property type="protein sequence ID" value="GIG99061.1"/>
    <property type="molecule type" value="Genomic_DNA"/>
</dbReference>
<gene>
    <name evidence="1" type="ORF">Pma05_56340</name>
</gene>
<reference evidence="1 2" key="1">
    <citation type="submission" date="2021-01" db="EMBL/GenBank/DDBJ databases">
        <title>Whole genome shotgun sequence of Plantactinospora mayteni NBRC 109088.</title>
        <authorList>
            <person name="Komaki H."/>
            <person name="Tamura T."/>
        </authorList>
    </citation>
    <scope>NUCLEOTIDE SEQUENCE [LARGE SCALE GENOMIC DNA]</scope>
    <source>
        <strain evidence="1 2">NBRC 109088</strain>
    </source>
</reference>
<dbReference type="RefSeq" id="WP_203860464.1">
    <property type="nucleotide sequence ID" value="NZ_BAAAZQ010000009.1"/>
</dbReference>